<organism evidence="1 2">
    <name type="scientific">Agromyces seonyuensis</name>
    <dbReference type="NCBI Taxonomy" id="2662446"/>
    <lineage>
        <taxon>Bacteria</taxon>
        <taxon>Bacillati</taxon>
        <taxon>Actinomycetota</taxon>
        <taxon>Actinomycetes</taxon>
        <taxon>Micrococcales</taxon>
        <taxon>Microbacteriaceae</taxon>
        <taxon>Agromyces</taxon>
    </lineage>
</organism>
<comment type="caution">
    <text evidence="1">The sequence shown here is derived from an EMBL/GenBank/DDBJ whole genome shotgun (WGS) entry which is preliminary data.</text>
</comment>
<dbReference type="Proteomes" id="UP000438182">
    <property type="component" value="Unassembled WGS sequence"/>
</dbReference>
<reference evidence="1 2" key="1">
    <citation type="submission" date="2019-12" db="EMBL/GenBank/DDBJ databases">
        <authorList>
            <person name="Kim Y.S."/>
        </authorList>
    </citation>
    <scope>NUCLEOTIDE SEQUENCE [LARGE SCALE GENOMIC DNA]</scope>
    <source>
        <strain evidence="1 2">MMS17-SY077</strain>
    </source>
</reference>
<sequence>MDDTIRTAIAAADGDDPYRALRSIHHARAAATAELDRAEALAVRRARAAGSSWQLIALALGVSKQAVHKKYGRV</sequence>
<evidence type="ECO:0000313" key="2">
    <source>
        <dbReference type="Proteomes" id="UP000438182"/>
    </source>
</evidence>
<proteinExistence type="predicted"/>
<evidence type="ECO:0008006" key="3">
    <source>
        <dbReference type="Google" id="ProtNLM"/>
    </source>
</evidence>
<keyword evidence="2" id="KW-1185">Reference proteome</keyword>
<dbReference type="AlphaFoldDB" id="A0A6I4NXX4"/>
<name>A0A6I4NXX4_9MICO</name>
<evidence type="ECO:0000313" key="1">
    <source>
        <dbReference type="EMBL" id="MWB99133.1"/>
    </source>
</evidence>
<accession>A0A6I4NXX4</accession>
<protein>
    <recommendedName>
        <fullName evidence="3">AsnC family protein</fullName>
    </recommendedName>
</protein>
<gene>
    <name evidence="1" type="ORF">GB864_11320</name>
</gene>
<dbReference type="RefSeq" id="WP_160425097.1">
    <property type="nucleotide sequence ID" value="NZ_WSTA01000048.1"/>
</dbReference>
<dbReference type="EMBL" id="WSTA01000048">
    <property type="protein sequence ID" value="MWB99133.1"/>
    <property type="molecule type" value="Genomic_DNA"/>
</dbReference>